<evidence type="ECO:0000313" key="3">
    <source>
        <dbReference type="Proteomes" id="UP001187192"/>
    </source>
</evidence>
<dbReference type="GO" id="GO:0005524">
    <property type="term" value="F:ATP binding"/>
    <property type="evidence" value="ECO:0007669"/>
    <property type="project" value="UniProtKB-KW"/>
</dbReference>
<sequence length="196" mass="21750">MGCFLSKTTHLASPDQDPPVPDPGGEEEQEEDMVLVFKVFGLAELRAATNGFSAEMIVSESGEKAPNVVYRGKLRNNRFVAIKRFSKQSWPDSYQFLYSIILLHREPNLHPPQHHTSPSTRAQAIAKPLHRHASPHNWSQQLTKHTGSINLVHPCRSGHPTTPITHSSSTSPLTSIGLGKTLLFSTSSTTAREYEF</sequence>
<name>A0AA88J8G1_FICCA</name>
<dbReference type="PANTHER" id="PTHR45863">
    <property type="entry name" value="SERINE/THREONINE-PROTEIN KINASE BSK5"/>
    <property type="match status" value="1"/>
</dbReference>
<gene>
    <name evidence="2" type="ORF">TIFTF001_034353</name>
</gene>
<evidence type="ECO:0000256" key="1">
    <source>
        <dbReference type="SAM" id="MobiDB-lite"/>
    </source>
</evidence>
<organism evidence="2 3">
    <name type="scientific">Ficus carica</name>
    <name type="common">Common fig</name>
    <dbReference type="NCBI Taxonomy" id="3494"/>
    <lineage>
        <taxon>Eukaryota</taxon>
        <taxon>Viridiplantae</taxon>
        <taxon>Streptophyta</taxon>
        <taxon>Embryophyta</taxon>
        <taxon>Tracheophyta</taxon>
        <taxon>Spermatophyta</taxon>
        <taxon>Magnoliopsida</taxon>
        <taxon>eudicotyledons</taxon>
        <taxon>Gunneridae</taxon>
        <taxon>Pentapetalae</taxon>
        <taxon>rosids</taxon>
        <taxon>fabids</taxon>
        <taxon>Rosales</taxon>
        <taxon>Moraceae</taxon>
        <taxon>Ficeae</taxon>
        <taxon>Ficus</taxon>
    </lineage>
</organism>
<protein>
    <submittedName>
        <fullName evidence="2">Uncharacterized protein</fullName>
    </submittedName>
</protein>
<proteinExistence type="predicted"/>
<keyword evidence="3" id="KW-1185">Reference proteome</keyword>
<feature type="compositionally biased region" description="Polar residues" evidence="1">
    <location>
        <begin position="1"/>
        <end position="11"/>
    </location>
</feature>
<dbReference type="GO" id="GO:0012505">
    <property type="term" value="C:endomembrane system"/>
    <property type="evidence" value="ECO:0007669"/>
    <property type="project" value="UniProtKB-SubCell"/>
</dbReference>
<accession>A0AA88J8G1</accession>
<dbReference type="GO" id="GO:0009742">
    <property type="term" value="P:brassinosteroid mediated signaling pathway"/>
    <property type="evidence" value="ECO:0007669"/>
    <property type="project" value="InterPro"/>
</dbReference>
<dbReference type="Proteomes" id="UP001187192">
    <property type="component" value="Unassembled WGS sequence"/>
</dbReference>
<dbReference type="PANTHER" id="PTHR45863:SF8">
    <property type="entry name" value="PROTEIN KINASE DOMAIN-CONTAINING PROTEIN"/>
    <property type="match status" value="1"/>
</dbReference>
<dbReference type="Gramene" id="FCD_00020694-RA">
    <property type="protein sequence ID" value="FCD_00020694-RA:cds"/>
    <property type="gene ID" value="FCD_00020694"/>
</dbReference>
<dbReference type="AlphaFoldDB" id="A0AA88J8G1"/>
<dbReference type="Gene3D" id="3.30.200.20">
    <property type="entry name" value="Phosphorylase Kinase, domain 1"/>
    <property type="match status" value="1"/>
</dbReference>
<dbReference type="InterPro" id="IPR045845">
    <property type="entry name" value="BSK"/>
</dbReference>
<comment type="caution">
    <text evidence="2">The sequence shown here is derived from an EMBL/GenBank/DDBJ whole genome shotgun (WGS) entry which is preliminary data.</text>
</comment>
<feature type="region of interest" description="Disordered" evidence="1">
    <location>
        <begin position="1"/>
        <end position="28"/>
    </location>
</feature>
<dbReference type="GO" id="GO:0004672">
    <property type="term" value="F:protein kinase activity"/>
    <property type="evidence" value="ECO:0007669"/>
    <property type="project" value="InterPro"/>
</dbReference>
<evidence type="ECO:0000313" key="2">
    <source>
        <dbReference type="EMBL" id="GMN65299.1"/>
    </source>
</evidence>
<reference evidence="2" key="1">
    <citation type="submission" date="2023-07" db="EMBL/GenBank/DDBJ databases">
        <title>draft genome sequence of fig (Ficus carica).</title>
        <authorList>
            <person name="Takahashi T."/>
            <person name="Nishimura K."/>
        </authorList>
    </citation>
    <scope>NUCLEOTIDE SEQUENCE</scope>
</reference>
<dbReference type="EMBL" id="BTGU01000224">
    <property type="protein sequence ID" value="GMN65299.1"/>
    <property type="molecule type" value="Genomic_DNA"/>
</dbReference>